<dbReference type="Proteomes" id="UP000245591">
    <property type="component" value="Unassembled WGS sequence"/>
</dbReference>
<evidence type="ECO:0000313" key="1">
    <source>
        <dbReference type="EMBL" id="PVZ98098.1"/>
    </source>
</evidence>
<reference evidence="1 2" key="1">
    <citation type="journal article" date="2018" name="MBio">
        <title>Comparative Genomics Reveals the Core Gene Toolbox for the Fungus-Insect Symbiosis.</title>
        <authorList>
            <person name="Wang Y."/>
            <person name="Stata M."/>
            <person name="Wang W."/>
            <person name="Stajich J.E."/>
            <person name="White M.M."/>
            <person name="Moncalvo J.M."/>
        </authorList>
    </citation>
    <scope>NUCLEOTIDE SEQUENCE [LARGE SCALE GENOMIC DNA]</scope>
    <source>
        <strain evidence="1 2">AUS-126-30</strain>
    </source>
</reference>
<organism evidence="1 2">
    <name type="scientific">Smittium angustum</name>
    <dbReference type="NCBI Taxonomy" id="133377"/>
    <lineage>
        <taxon>Eukaryota</taxon>
        <taxon>Fungi</taxon>
        <taxon>Fungi incertae sedis</taxon>
        <taxon>Zoopagomycota</taxon>
        <taxon>Kickxellomycotina</taxon>
        <taxon>Harpellomycetes</taxon>
        <taxon>Harpellales</taxon>
        <taxon>Legeriomycetaceae</taxon>
        <taxon>Smittium</taxon>
    </lineage>
</organism>
<name>A0A2U1IZ72_SMIAN</name>
<accession>A0A2U1IZ72</accession>
<sequence>MINPTFVFDLLGYQSISDIFVFAQNPNVALVSRSFYEVSQNTNVQARYFLFGPRKTENFKIGDFYRRRKKLKEKEDLAVILADKMDIHIGWSFSIYDRNFLYYWPKCLKKLIYMNRLVAVDEAGNKRTSIENHSSKKRKIEEKYDVEPTVDLR</sequence>
<keyword evidence="2" id="KW-1185">Reference proteome</keyword>
<comment type="caution">
    <text evidence="1">The sequence shown here is derived from an EMBL/GenBank/DDBJ whole genome shotgun (WGS) entry which is preliminary data.</text>
</comment>
<gene>
    <name evidence="1" type="ORF">BB558_005903</name>
</gene>
<dbReference type="EMBL" id="MBFU01000587">
    <property type="protein sequence ID" value="PVZ98098.1"/>
    <property type="molecule type" value="Genomic_DNA"/>
</dbReference>
<proteinExistence type="predicted"/>
<protein>
    <submittedName>
        <fullName evidence="1">Uncharacterized protein</fullName>
    </submittedName>
</protein>
<dbReference type="AlphaFoldDB" id="A0A2U1IZ72"/>
<evidence type="ECO:0000313" key="2">
    <source>
        <dbReference type="Proteomes" id="UP000245591"/>
    </source>
</evidence>